<feature type="compositionally biased region" description="Polar residues" evidence="1">
    <location>
        <begin position="78"/>
        <end position="88"/>
    </location>
</feature>
<feature type="compositionally biased region" description="Basic and acidic residues" evidence="1">
    <location>
        <begin position="488"/>
        <end position="502"/>
    </location>
</feature>
<sequence length="502" mass="57202">MATVNGPLLPKIDKAFNVGSVGNLEHSKTHIGKLRRYLIDNPKDEGLKRRETLWDFQQKNRGALVRIKGEISGKIIVNDQNGRTSPNSDENHQTLDKSSEIEKGRNFKAIQFKKLKRKQRLESRVLLGSNDLSDVRGKDPSVTYSTSLRIGNNIFNQMKAAEQPKSSSQNMIYSDDVKKAIVRSIDKLPDLSASLSKLGYLKMTKNVVHYGGGFFGRHSERPYAKMRRSWSTLSPPEVRERIHGRVVAPTTAPSQENKTENTTLLLQKRLEYLDTLSIQQSTSHRASTSSRDEESGSVSTTDNSSKKTSKSLMSKTTQQTTLDDKRSLPIIDHARKREKRLRKLREQQTARVFAPMISKQSLEEKRDKTERKIFVEAADSRQRKLAVIRRERSKAKSDLENFKRVVSEQGLDLPKDKYGPTTHSKDNKRPTLYGSNPYRWTSKTSLSLDDRTWVKRTMQQADVVDHSAYESFARIKPSTLQKGGTELSLDRQKRSTDAKKLE</sequence>
<feature type="region of interest" description="Disordered" evidence="1">
    <location>
        <begin position="480"/>
        <end position="502"/>
    </location>
</feature>
<feature type="compositionally biased region" description="Low complexity" evidence="1">
    <location>
        <begin position="310"/>
        <end position="321"/>
    </location>
</feature>
<feature type="compositionally biased region" description="Basic and acidic residues" evidence="1">
    <location>
        <begin position="413"/>
        <end position="429"/>
    </location>
</feature>
<feature type="compositionally biased region" description="Polar residues" evidence="1">
    <location>
        <begin position="251"/>
        <end position="261"/>
    </location>
</feature>
<feature type="compositionally biased region" description="Basic and acidic residues" evidence="1">
    <location>
        <begin position="322"/>
        <end position="333"/>
    </location>
</feature>
<dbReference type="OrthoDB" id="6150636at2759"/>
<keyword evidence="3" id="KW-1185">Reference proteome</keyword>
<proteinExistence type="predicted"/>
<comment type="caution">
    <text evidence="2">The sequence shown here is derived from an EMBL/GenBank/DDBJ whole genome shotgun (WGS) entry which is preliminary data.</text>
</comment>
<feature type="region of interest" description="Disordered" evidence="1">
    <location>
        <begin position="278"/>
        <end position="333"/>
    </location>
</feature>
<dbReference type="AlphaFoldDB" id="A0A210R2Z4"/>
<protein>
    <submittedName>
        <fullName evidence="2">Uncharacterized protein</fullName>
    </submittedName>
</protein>
<evidence type="ECO:0000256" key="1">
    <source>
        <dbReference type="SAM" id="MobiDB-lite"/>
    </source>
</evidence>
<feature type="region of interest" description="Disordered" evidence="1">
    <location>
        <begin position="78"/>
        <end position="100"/>
    </location>
</feature>
<dbReference type="Proteomes" id="UP000242188">
    <property type="component" value="Unassembled WGS sequence"/>
</dbReference>
<name>A0A210R2Z4_MIZYE</name>
<gene>
    <name evidence="2" type="ORF">KP79_PYT16344</name>
</gene>
<evidence type="ECO:0000313" key="3">
    <source>
        <dbReference type="Proteomes" id="UP000242188"/>
    </source>
</evidence>
<feature type="region of interest" description="Disordered" evidence="1">
    <location>
        <begin position="411"/>
        <end position="437"/>
    </location>
</feature>
<organism evidence="2 3">
    <name type="scientific">Mizuhopecten yessoensis</name>
    <name type="common">Japanese scallop</name>
    <name type="synonym">Patinopecten yessoensis</name>
    <dbReference type="NCBI Taxonomy" id="6573"/>
    <lineage>
        <taxon>Eukaryota</taxon>
        <taxon>Metazoa</taxon>
        <taxon>Spiralia</taxon>
        <taxon>Lophotrochozoa</taxon>
        <taxon>Mollusca</taxon>
        <taxon>Bivalvia</taxon>
        <taxon>Autobranchia</taxon>
        <taxon>Pteriomorphia</taxon>
        <taxon>Pectinida</taxon>
        <taxon>Pectinoidea</taxon>
        <taxon>Pectinidae</taxon>
        <taxon>Mizuhopecten</taxon>
    </lineage>
</organism>
<feature type="compositionally biased region" description="Polar residues" evidence="1">
    <location>
        <begin position="278"/>
        <end position="289"/>
    </location>
</feature>
<accession>A0A210R2Z4</accession>
<feature type="compositionally biased region" description="Basic and acidic residues" evidence="1">
    <location>
        <begin position="89"/>
        <end position="100"/>
    </location>
</feature>
<dbReference type="EMBL" id="NEDP02000704">
    <property type="protein sequence ID" value="OWF55286.1"/>
    <property type="molecule type" value="Genomic_DNA"/>
</dbReference>
<reference evidence="2 3" key="1">
    <citation type="journal article" date="2017" name="Nat. Ecol. Evol.">
        <title>Scallop genome provides insights into evolution of bilaterian karyotype and development.</title>
        <authorList>
            <person name="Wang S."/>
            <person name="Zhang J."/>
            <person name="Jiao W."/>
            <person name="Li J."/>
            <person name="Xun X."/>
            <person name="Sun Y."/>
            <person name="Guo X."/>
            <person name="Huan P."/>
            <person name="Dong B."/>
            <person name="Zhang L."/>
            <person name="Hu X."/>
            <person name="Sun X."/>
            <person name="Wang J."/>
            <person name="Zhao C."/>
            <person name="Wang Y."/>
            <person name="Wang D."/>
            <person name="Huang X."/>
            <person name="Wang R."/>
            <person name="Lv J."/>
            <person name="Li Y."/>
            <person name="Zhang Z."/>
            <person name="Liu B."/>
            <person name="Lu W."/>
            <person name="Hui Y."/>
            <person name="Liang J."/>
            <person name="Zhou Z."/>
            <person name="Hou R."/>
            <person name="Li X."/>
            <person name="Liu Y."/>
            <person name="Li H."/>
            <person name="Ning X."/>
            <person name="Lin Y."/>
            <person name="Zhao L."/>
            <person name="Xing Q."/>
            <person name="Dou J."/>
            <person name="Li Y."/>
            <person name="Mao J."/>
            <person name="Guo H."/>
            <person name="Dou H."/>
            <person name="Li T."/>
            <person name="Mu C."/>
            <person name="Jiang W."/>
            <person name="Fu Q."/>
            <person name="Fu X."/>
            <person name="Miao Y."/>
            <person name="Liu J."/>
            <person name="Yu Q."/>
            <person name="Li R."/>
            <person name="Liao H."/>
            <person name="Li X."/>
            <person name="Kong Y."/>
            <person name="Jiang Z."/>
            <person name="Chourrout D."/>
            <person name="Li R."/>
            <person name="Bao Z."/>
        </authorList>
    </citation>
    <scope>NUCLEOTIDE SEQUENCE [LARGE SCALE GENOMIC DNA]</scope>
    <source>
        <strain evidence="2 3">PY_sf001</strain>
    </source>
</reference>
<feature type="region of interest" description="Disordered" evidence="1">
    <location>
        <begin position="241"/>
        <end position="261"/>
    </location>
</feature>
<evidence type="ECO:0000313" key="2">
    <source>
        <dbReference type="EMBL" id="OWF55286.1"/>
    </source>
</evidence>